<dbReference type="AlphaFoldDB" id="A0A9D4B5S6"/>
<protein>
    <submittedName>
        <fullName evidence="1">Uncharacterized protein</fullName>
    </submittedName>
</protein>
<dbReference type="EMBL" id="JAIWYP010000069">
    <property type="protein sequence ID" value="KAH3690292.1"/>
    <property type="molecule type" value="Genomic_DNA"/>
</dbReference>
<gene>
    <name evidence="1" type="ORF">DPMN_191062</name>
</gene>
<evidence type="ECO:0000313" key="1">
    <source>
        <dbReference type="EMBL" id="KAH3690292.1"/>
    </source>
</evidence>
<reference evidence="1" key="2">
    <citation type="submission" date="2020-11" db="EMBL/GenBank/DDBJ databases">
        <authorList>
            <person name="McCartney M.A."/>
            <person name="Auch B."/>
            <person name="Kono T."/>
            <person name="Mallez S."/>
            <person name="Becker A."/>
            <person name="Gohl D.M."/>
            <person name="Silverstein K.A.T."/>
            <person name="Koren S."/>
            <person name="Bechman K.B."/>
            <person name="Herman A."/>
            <person name="Abrahante J.E."/>
            <person name="Garbe J."/>
        </authorList>
    </citation>
    <scope>NUCLEOTIDE SEQUENCE</scope>
    <source>
        <strain evidence="1">Duluth1</strain>
        <tissue evidence="1">Whole animal</tissue>
    </source>
</reference>
<accession>A0A9D4B5S6</accession>
<sequence>MKIGHKMETAPPSGGHVFQGTRTSFELSQDINRTYVLTKFHEHWAIHLTSRVLTRVKLPLPYLAAMFFNELEPFQDIIRTNVLTKVLTRFYYYIIETNGLTQFHEDWK</sequence>
<comment type="caution">
    <text evidence="1">The sequence shown here is derived from an EMBL/GenBank/DDBJ whole genome shotgun (WGS) entry which is preliminary data.</text>
</comment>
<reference evidence="1" key="1">
    <citation type="journal article" date="2019" name="bioRxiv">
        <title>The Genome of the Zebra Mussel, Dreissena polymorpha: A Resource for Invasive Species Research.</title>
        <authorList>
            <person name="McCartney M.A."/>
            <person name="Auch B."/>
            <person name="Kono T."/>
            <person name="Mallez S."/>
            <person name="Zhang Y."/>
            <person name="Obille A."/>
            <person name="Becker A."/>
            <person name="Abrahante J.E."/>
            <person name="Garbe J."/>
            <person name="Badalamenti J.P."/>
            <person name="Herman A."/>
            <person name="Mangelson H."/>
            <person name="Liachko I."/>
            <person name="Sullivan S."/>
            <person name="Sone E.D."/>
            <person name="Koren S."/>
            <person name="Silverstein K.A.T."/>
            <person name="Beckman K.B."/>
            <person name="Gohl D.M."/>
        </authorList>
    </citation>
    <scope>NUCLEOTIDE SEQUENCE</scope>
    <source>
        <strain evidence="1">Duluth1</strain>
        <tissue evidence="1">Whole animal</tissue>
    </source>
</reference>
<proteinExistence type="predicted"/>
<dbReference type="Proteomes" id="UP000828390">
    <property type="component" value="Unassembled WGS sequence"/>
</dbReference>
<organism evidence="1 2">
    <name type="scientific">Dreissena polymorpha</name>
    <name type="common">Zebra mussel</name>
    <name type="synonym">Mytilus polymorpha</name>
    <dbReference type="NCBI Taxonomy" id="45954"/>
    <lineage>
        <taxon>Eukaryota</taxon>
        <taxon>Metazoa</taxon>
        <taxon>Spiralia</taxon>
        <taxon>Lophotrochozoa</taxon>
        <taxon>Mollusca</taxon>
        <taxon>Bivalvia</taxon>
        <taxon>Autobranchia</taxon>
        <taxon>Heteroconchia</taxon>
        <taxon>Euheterodonta</taxon>
        <taxon>Imparidentia</taxon>
        <taxon>Neoheterodontei</taxon>
        <taxon>Myida</taxon>
        <taxon>Dreissenoidea</taxon>
        <taxon>Dreissenidae</taxon>
        <taxon>Dreissena</taxon>
    </lineage>
</organism>
<keyword evidence="2" id="KW-1185">Reference proteome</keyword>
<evidence type="ECO:0000313" key="2">
    <source>
        <dbReference type="Proteomes" id="UP000828390"/>
    </source>
</evidence>
<name>A0A9D4B5S6_DREPO</name>